<feature type="compositionally biased region" description="Low complexity" evidence="1">
    <location>
        <begin position="29"/>
        <end position="40"/>
    </location>
</feature>
<evidence type="ECO:0000256" key="1">
    <source>
        <dbReference type="SAM" id="MobiDB-lite"/>
    </source>
</evidence>
<keyword evidence="3" id="KW-1185">Reference proteome</keyword>
<name>A0A1R2CKF2_9CILI</name>
<organism evidence="2 3">
    <name type="scientific">Stentor coeruleus</name>
    <dbReference type="NCBI Taxonomy" id="5963"/>
    <lineage>
        <taxon>Eukaryota</taxon>
        <taxon>Sar</taxon>
        <taxon>Alveolata</taxon>
        <taxon>Ciliophora</taxon>
        <taxon>Postciliodesmatophora</taxon>
        <taxon>Heterotrichea</taxon>
        <taxon>Heterotrichida</taxon>
        <taxon>Stentoridae</taxon>
        <taxon>Stentor</taxon>
    </lineage>
</organism>
<feature type="compositionally biased region" description="Polar residues" evidence="1">
    <location>
        <begin position="215"/>
        <end position="226"/>
    </location>
</feature>
<evidence type="ECO:0000313" key="3">
    <source>
        <dbReference type="Proteomes" id="UP000187209"/>
    </source>
</evidence>
<protein>
    <submittedName>
        <fullName evidence="2">Uncharacterized protein</fullName>
    </submittedName>
</protein>
<sequence>MNNKEFLPRVNDRKMPDSVKFSGYNQPRSSTTSSVKNTSTFMPYKETGASPRTKPVRATVRPELYYKPSTTLDEPRELSIKTMRPPCRQSENVFDLDDTSKAVKKTIRIVRKQARPPSRHKTPPKAVGLELPPDNIDYHSMDSTPISQGFSMSQPINLAMIDDKNTKNPRKLRADSVKGKPIKKSEDAGFGSRAWSAKHNGKNAPIVLNKRKSENVPNSSGGNEIVNSPHDASKRSSSRSKQQNLPIFTNLQSEFLDLFA</sequence>
<accession>A0A1R2CKF2</accession>
<feature type="region of interest" description="Disordered" evidence="1">
    <location>
        <begin position="162"/>
        <end position="245"/>
    </location>
</feature>
<dbReference type="AlphaFoldDB" id="A0A1R2CKF2"/>
<gene>
    <name evidence="2" type="ORF">SteCoe_8418</name>
</gene>
<dbReference type="EMBL" id="MPUH01000126">
    <property type="protein sequence ID" value="OMJ89420.1"/>
    <property type="molecule type" value="Genomic_DNA"/>
</dbReference>
<comment type="caution">
    <text evidence="2">The sequence shown here is derived from an EMBL/GenBank/DDBJ whole genome shotgun (WGS) entry which is preliminary data.</text>
</comment>
<evidence type="ECO:0000313" key="2">
    <source>
        <dbReference type="EMBL" id="OMJ89420.1"/>
    </source>
</evidence>
<dbReference type="Proteomes" id="UP000187209">
    <property type="component" value="Unassembled WGS sequence"/>
</dbReference>
<feature type="region of interest" description="Disordered" evidence="1">
    <location>
        <begin position="1"/>
        <end position="54"/>
    </location>
</feature>
<dbReference type="OrthoDB" id="299621at2759"/>
<reference evidence="2 3" key="1">
    <citation type="submission" date="2016-11" db="EMBL/GenBank/DDBJ databases">
        <title>The macronuclear genome of Stentor coeruleus: a giant cell with tiny introns.</title>
        <authorList>
            <person name="Slabodnick M."/>
            <person name="Ruby J.G."/>
            <person name="Reiff S.B."/>
            <person name="Swart E.C."/>
            <person name="Gosai S."/>
            <person name="Prabakaran S."/>
            <person name="Witkowska E."/>
            <person name="Larue G.E."/>
            <person name="Fisher S."/>
            <person name="Freeman R.M."/>
            <person name="Gunawardena J."/>
            <person name="Chu W."/>
            <person name="Stover N.A."/>
            <person name="Gregory B.D."/>
            <person name="Nowacki M."/>
            <person name="Derisi J."/>
            <person name="Roy S.W."/>
            <person name="Marshall W.F."/>
            <person name="Sood P."/>
        </authorList>
    </citation>
    <scope>NUCLEOTIDE SEQUENCE [LARGE SCALE GENOMIC DNA]</scope>
    <source>
        <strain evidence="2">WM001</strain>
    </source>
</reference>
<proteinExistence type="predicted"/>
<feature type="compositionally biased region" description="Basic and acidic residues" evidence="1">
    <location>
        <begin position="1"/>
        <end position="17"/>
    </location>
</feature>
<feature type="compositionally biased region" description="Basic and acidic residues" evidence="1">
    <location>
        <begin position="162"/>
        <end position="187"/>
    </location>
</feature>